<dbReference type="Gene3D" id="3.40.50.10140">
    <property type="entry name" value="Toll/interleukin-1 receptor homology (TIR) domain"/>
    <property type="match status" value="1"/>
</dbReference>
<dbReference type="PROSITE" id="PS50104">
    <property type="entry name" value="TIR"/>
    <property type="match status" value="1"/>
</dbReference>
<dbReference type="PROSITE" id="PS50005">
    <property type="entry name" value="TPR"/>
    <property type="match status" value="1"/>
</dbReference>
<evidence type="ECO:0000259" key="4">
    <source>
        <dbReference type="PROSITE" id="PS50104"/>
    </source>
</evidence>
<evidence type="ECO:0000256" key="1">
    <source>
        <dbReference type="ARBA" id="ARBA00022737"/>
    </source>
</evidence>
<dbReference type="InterPro" id="IPR000157">
    <property type="entry name" value="TIR_dom"/>
</dbReference>
<name>A0A450TCD1_9GAMM</name>
<proteinExistence type="predicted"/>
<dbReference type="PANTHER" id="PTHR45641:SF19">
    <property type="entry name" value="NEPHROCYSTIN-3"/>
    <property type="match status" value="1"/>
</dbReference>
<dbReference type="InterPro" id="IPR011990">
    <property type="entry name" value="TPR-like_helical_dom_sf"/>
</dbReference>
<dbReference type="InterPro" id="IPR035897">
    <property type="entry name" value="Toll_tir_struct_dom_sf"/>
</dbReference>
<reference evidence="5" key="1">
    <citation type="submission" date="2019-02" db="EMBL/GenBank/DDBJ databases">
        <authorList>
            <person name="Gruber-Vodicka R. H."/>
            <person name="Seah K. B. B."/>
        </authorList>
    </citation>
    <scope>NUCLEOTIDE SEQUENCE</scope>
    <source>
        <strain evidence="5">BECK_BZ106</strain>
    </source>
</reference>
<keyword evidence="2 3" id="KW-0802">TPR repeat</keyword>
<dbReference type="EMBL" id="CAADFD010000095">
    <property type="protein sequence ID" value="VFJ64537.1"/>
    <property type="molecule type" value="Genomic_DNA"/>
</dbReference>
<gene>
    <name evidence="5" type="ORF">BECKFW1821B_GA0114236_10953</name>
</gene>
<evidence type="ECO:0000256" key="2">
    <source>
        <dbReference type="ARBA" id="ARBA00022803"/>
    </source>
</evidence>
<keyword evidence="1" id="KW-0677">Repeat</keyword>
<protein>
    <submittedName>
        <fullName evidence="5">Tetratricopeptide repeat-containing protein</fullName>
    </submittedName>
</protein>
<evidence type="ECO:0000256" key="3">
    <source>
        <dbReference type="PROSITE-ProRule" id="PRU00339"/>
    </source>
</evidence>
<dbReference type="SUPFAM" id="SSF52540">
    <property type="entry name" value="P-loop containing nucleoside triphosphate hydrolases"/>
    <property type="match status" value="1"/>
</dbReference>
<dbReference type="InterPro" id="IPR019734">
    <property type="entry name" value="TPR_rpt"/>
</dbReference>
<organism evidence="5">
    <name type="scientific">Candidatus Kentrum sp. FW</name>
    <dbReference type="NCBI Taxonomy" id="2126338"/>
    <lineage>
        <taxon>Bacteria</taxon>
        <taxon>Pseudomonadati</taxon>
        <taxon>Pseudomonadota</taxon>
        <taxon>Gammaproteobacteria</taxon>
        <taxon>Candidatus Kentrum</taxon>
    </lineage>
</organism>
<dbReference type="InterPro" id="IPR056681">
    <property type="entry name" value="DUF7779"/>
</dbReference>
<evidence type="ECO:0000313" key="5">
    <source>
        <dbReference type="EMBL" id="VFJ64537.1"/>
    </source>
</evidence>
<dbReference type="GO" id="GO:0007165">
    <property type="term" value="P:signal transduction"/>
    <property type="evidence" value="ECO:0007669"/>
    <property type="project" value="InterPro"/>
</dbReference>
<dbReference type="InterPro" id="IPR027417">
    <property type="entry name" value="P-loop_NTPase"/>
</dbReference>
<dbReference type="Pfam" id="PF13374">
    <property type="entry name" value="TPR_10"/>
    <property type="match status" value="2"/>
</dbReference>
<dbReference type="Gene3D" id="3.40.50.300">
    <property type="entry name" value="P-loop containing nucleotide triphosphate hydrolases"/>
    <property type="match status" value="1"/>
</dbReference>
<feature type="domain" description="TIR" evidence="4">
    <location>
        <begin position="2"/>
        <end position="126"/>
    </location>
</feature>
<dbReference type="SUPFAM" id="SSF48452">
    <property type="entry name" value="TPR-like"/>
    <property type="match status" value="2"/>
</dbReference>
<dbReference type="Pfam" id="PF25000">
    <property type="entry name" value="DUF7779"/>
    <property type="match status" value="1"/>
</dbReference>
<sequence length="890" mass="99346">MSNKTVFLSYRRDTIGKAFARAIRQALTHRGYDCFLDVDAMESGPWPEQIQREVTARAHFLLLLTPGALERCNEEDDWVRREYLLAARKKRNIVPVREESFQTDRERKNCPADMRDAFDLQMATVSLGNTFENDIDELIRRYIPPHKAPAGPQPLPRSVHNLPTRNPYFSGREQLLDDLKKQLANSGMAELQGLGGMGKTHTALEYAHRHIEEYPFLGWLRAEDPEALAEGFAALSRLLGLGTENISDRNLVIGRVRREIEARDRGLLIFDNVESEADIRPYLPSPWRGHILITSRSPALGLVRDSLSPKGFTLEEAQELLKKHLDPEHPETLAELLAELGGLPLALEQARAYLRETGSRVGQYLALFRGHRAQLLAHRAPGSQAEVTVATTWELAFQRVAEEIPEAEAFLNLCAFLAPEDIPRRLFRAGAQHVPEQLANRVADDWEFGQLIGLLRRHALLEVQGEGLSFHRLVQTVLVERLAAAEKDEWLARTIRVLAAAFPFDENDLETWAPSAVLLPHVQAAWDRAQKHTFTSRELAHLLNGAGIYLLARGEYARSQELLAASLAIHQEILGESHPDTAESLNNLAGLLRAQGKYQEARPLYEQALAICRAVLGEDHPHTAASLNNLAELLRAQGKYQEARPLYEQALAICRAVLGEDHPHTAASLNNLAGLLESQGETEKARPLYEQALAIYRAALGEDHPATATSLNNLAELLRAQGKHQEARPLYEQALAIRRAALGEDHPDTAASLNNLAGLLEFQGEYDKARPLYEQALAICRTALGEDHPHTATSYNNLGLLLFGQGEQEQAVSYLARALAIRETALPAEHPDILLSLYNLGFAGLETGEPDKAREYLTRARQIKKGHPEYREVSLEDIEGLLGRLNARNE</sequence>
<dbReference type="Gene3D" id="1.25.40.10">
    <property type="entry name" value="Tetratricopeptide repeat domain"/>
    <property type="match status" value="4"/>
</dbReference>
<accession>A0A450TCD1</accession>
<feature type="repeat" description="TPR" evidence="3">
    <location>
        <begin position="792"/>
        <end position="825"/>
    </location>
</feature>
<dbReference type="Pfam" id="PF13676">
    <property type="entry name" value="TIR_2"/>
    <property type="match status" value="1"/>
</dbReference>
<dbReference type="SUPFAM" id="SSF52200">
    <property type="entry name" value="Toll/Interleukin receptor TIR domain"/>
    <property type="match status" value="1"/>
</dbReference>
<dbReference type="Pfam" id="PF13424">
    <property type="entry name" value="TPR_12"/>
    <property type="match status" value="2"/>
</dbReference>
<dbReference type="PANTHER" id="PTHR45641">
    <property type="entry name" value="TETRATRICOPEPTIDE REPEAT PROTEIN (AFU_ORTHOLOGUE AFUA_6G03870)"/>
    <property type="match status" value="1"/>
</dbReference>
<dbReference type="AlphaFoldDB" id="A0A450TCD1"/>
<dbReference type="SMART" id="SM00028">
    <property type="entry name" value="TPR"/>
    <property type="match status" value="8"/>
</dbReference>